<evidence type="ECO:0000313" key="2">
    <source>
        <dbReference type="Proteomes" id="UP000178346"/>
    </source>
</evidence>
<gene>
    <name evidence="1" type="ORF">A2976_02560</name>
</gene>
<proteinExistence type="predicted"/>
<accession>A0A1F4VK66</accession>
<sequence>MPFSKERVTVEIHQANASKIGIKNLQRMYTQTNTKGNDFWVSQAVCVYCKFRITVSSRDKKAAKRERDGLKIAHYTLCTKKPGR</sequence>
<reference evidence="1 2" key="1">
    <citation type="journal article" date="2016" name="Nat. Commun.">
        <title>Thousands of microbial genomes shed light on interconnected biogeochemical processes in an aquifer system.</title>
        <authorList>
            <person name="Anantharaman K."/>
            <person name="Brown C.T."/>
            <person name="Hug L.A."/>
            <person name="Sharon I."/>
            <person name="Castelle C.J."/>
            <person name="Probst A.J."/>
            <person name="Thomas B.C."/>
            <person name="Singh A."/>
            <person name="Wilkins M.J."/>
            <person name="Karaoz U."/>
            <person name="Brodie E.L."/>
            <person name="Williams K.H."/>
            <person name="Hubbard S.S."/>
            <person name="Banfield J.F."/>
        </authorList>
    </citation>
    <scope>NUCLEOTIDE SEQUENCE [LARGE SCALE GENOMIC DNA]</scope>
</reference>
<organism evidence="1 2">
    <name type="scientific">candidate division WWE3 bacterium RIFCSPLOWO2_01_FULL_41_9</name>
    <dbReference type="NCBI Taxonomy" id="1802626"/>
    <lineage>
        <taxon>Bacteria</taxon>
        <taxon>Katanobacteria</taxon>
    </lineage>
</organism>
<dbReference type="AlphaFoldDB" id="A0A1F4VK66"/>
<dbReference type="Proteomes" id="UP000178346">
    <property type="component" value="Unassembled WGS sequence"/>
</dbReference>
<name>A0A1F4VK66_UNCKA</name>
<dbReference type="EMBL" id="MEVJ01000026">
    <property type="protein sequence ID" value="OGC57360.1"/>
    <property type="molecule type" value="Genomic_DNA"/>
</dbReference>
<evidence type="ECO:0000313" key="1">
    <source>
        <dbReference type="EMBL" id="OGC57360.1"/>
    </source>
</evidence>
<comment type="caution">
    <text evidence="1">The sequence shown here is derived from an EMBL/GenBank/DDBJ whole genome shotgun (WGS) entry which is preliminary data.</text>
</comment>
<protein>
    <submittedName>
        <fullName evidence="1">Uncharacterized protein</fullName>
    </submittedName>
</protein>